<dbReference type="Pfam" id="PF11325">
    <property type="entry name" value="DUF3127"/>
    <property type="match status" value="1"/>
</dbReference>
<evidence type="ECO:0000313" key="2">
    <source>
        <dbReference type="EMBL" id="SQA92507.1"/>
    </source>
</evidence>
<evidence type="ECO:0000256" key="1">
    <source>
        <dbReference type="SAM" id="MobiDB-lite"/>
    </source>
</evidence>
<dbReference type="InterPro" id="IPR012340">
    <property type="entry name" value="NA-bd_OB-fold"/>
</dbReference>
<name>A0A2X2SPX8_CAPOC</name>
<dbReference type="Proteomes" id="UP000250169">
    <property type="component" value="Unassembled WGS sequence"/>
</dbReference>
<dbReference type="InterPro" id="IPR021474">
    <property type="entry name" value="DUF3127"/>
</dbReference>
<dbReference type="AlphaFoldDB" id="A0A2X2SPX8"/>
<proteinExistence type="predicted"/>
<protein>
    <submittedName>
        <fullName evidence="2">Domain of uncharacterized function (DUF3127)</fullName>
    </submittedName>
</protein>
<evidence type="ECO:0000313" key="3">
    <source>
        <dbReference type="Proteomes" id="UP000250169"/>
    </source>
</evidence>
<organism evidence="2 3">
    <name type="scientific">Capnocytophaga ochracea</name>
    <dbReference type="NCBI Taxonomy" id="1018"/>
    <lineage>
        <taxon>Bacteria</taxon>
        <taxon>Pseudomonadati</taxon>
        <taxon>Bacteroidota</taxon>
        <taxon>Flavobacteriia</taxon>
        <taxon>Flavobacteriales</taxon>
        <taxon>Flavobacteriaceae</taxon>
        <taxon>Capnocytophaga</taxon>
    </lineage>
</organism>
<feature type="compositionally biased region" description="Low complexity" evidence="1">
    <location>
        <begin position="105"/>
        <end position="120"/>
    </location>
</feature>
<dbReference type="SUPFAM" id="SSF50249">
    <property type="entry name" value="Nucleic acid-binding proteins"/>
    <property type="match status" value="1"/>
</dbReference>
<sequence>MEIQGRIKQIFAPESVGQNGFQKRDLVITTEEQYPNDIIIQFTQSKCALLDTLQVGQRVKVHFNLQGREWTSPQGEVKYFNTVVGWKIELIQTTNVAQQTQQYQQAPQGYGQAPQGYTPQRKYRNKGNHNTSKGKFLTIWGNEKGNSNNRNSMLVFKFLSNH</sequence>
<dbReference type="RefSeq" id="WP_252864528.1">
    <property type="nucleotide sequence ID" value="NZ_UAVS01000001.1"/>
</dbReference>
<reference evidence="2 3" key="1">
    <citation type="submission" date="2018-06" db="EMBL/GenBank/DDBJ databases">
        <authorList>
            <consortium name="Pathogen Informatics"/>
            <person name="Doyle S."/>
        </authorList>
    </citation>
    <scope>NUCLEOTIDE SEQUENCE [LARGE SCALE GENOMIC DNA]</scope>
    <source>
        <strain evidence="2 3">NCTC11545</strain>
    </source>
</reference>
<feature type="region of interest" description="Disordered" evidence="1">
    <location>
        <begin position="105"/>
        <end position="130"/>
    </location>
</feature>
<gene>
    <name evidence="2" type="ORF">NCTC11545_00066</name>
</gene>
<dbReference type="EMBL" id="UAVS01000001">
    <property type="protein sequence ID" value="SQA92507.1"/>
    <property type="molecule type" value="Genomic_DNA"/>
</dbReference>
<accession>A0A2X2SPX8</accession>